<protein>
    <submittedName>
        <fullName evidence="1">Uncharacterized protein</fullName>
    </submittedName>
</protein>
<gene>
    <name evidence="1" type="ORF">V6N12_054655</name>
</gene>
<evidence type="ECO:0000313" key="2">
    <source>
        <dbReference type="Proteomes" id="UP001472677"/>
    </source>
</evidence>
<keyword evidence="2" id="KW-1185">Reference proteome</keyword>
<proteinExistence type="predicted"/>
<name>A0ABR2D1Y4_9ROSI</name>
<evidence type="ECO:0000313" key="1">
    <source>
        <dbReference type="EMBL" id="KAK8527443.1"/>
    </source>
</evidence>
<sequence>MATEVVEIIMSRINDVKNKARENIIEVIDVRVALHDLRLSLAYRGVVERTGDEAVTNGATTDGTTA</sequence>
<accession>A0ABR2D1Y4</accession>
<organism evidence="1 2">
    <name type="scientific">Hibiscus sabdariffa</name>
    <name type="common">roselle</name>
    <dbReference type="NCBI Taxonomy" id="183260"/>
    <lineage>
        <taxon>Eukaryota</taxon>
        <taxon>Viridiplantae</taxon>
        <taxon>Streptophyta</taxon>
        <taxon>Embryophyta</taxon>
        <taxon>Tracheophyta</taxon>
        <taxon>Spermatophyta</taxon>
        <taxon>Magnoliopsida</taxon>
        <taxon>eudicotyledons</taxon>
        <taxon>Gunneridae</taxon>
        <taxon>Pentapetalae</taxon>
        <taxon>rosids</taxon>
        <taxon>malvids</taxon>
        <taxon>Malvales</taxon>
        <taxon>Malvaceae</taxon>
        <taxon>Malvoideae</taxon>
        <taxon>Hibiscus</taxon>
    </lineage>
</organism>
<reference evidence="1 2" key="1">
    <citation type="journal article" date="2024" name="G3 (Bethesda)">
        <title>Genome assembly of Hibiscus sabdariffa L. provides insights into metabolisms of medicinal natural products.</title>
        <authorList>
            <person name="Kim T."/>
        </authorList>
    </citation>
    <scope>NUCLEOTIDE SEQUENCE [LARGE SCALE GENOMIC DNA]</scope>
    <source>
        <strain evidence="1">TK-2024</strain>
        <tissue evidence="1">Old leaves</tissue>
    </source>
</reference>
<dbReference type="Proteomes" id="UP001472677">
    <property type="component" value="Unassembled WGS sequence"/>
</dbReference>
<comment type="caution">
    <text evidence="1">The sequence shown here is derived from an EMBL/GenBank/DDBJ whole genome shotgun (WGS) entry which is preliminary data.</text>
</comment>
<dbReference type="EMBL" id="JBBPBM010000038">
    <property type="protein sequence ID" value="KAK8527443.1"/>
    <property type="molecule type" value="Genomic_DNA"/>
</dbReference>